<dbReference type="Gene3D" id="1.10.10.1150">
    <property type="entry name" value="Coenzyme PQQ synthesis protein D (PqqD)"/>
    <property type="match status" value="1"/>
</dbReference>
<organism evidence="2 3">
    <name type="scientific">Novosphingobium aquae</name>
    <dbReference type="NCBI Taxonomy" id="3133435"/>
    <lineage>
        <taxon>Bacteria</taxon>
        <taxon>Pseudomonadati</taxon>
        <taxon>Pseudomonadota</taxon>
        <taxon>Alphaproteobacteria</taxon>
        <taxon>Sphingomonadales</taxon>
        <taxon>Sphingomonadaceae</taxon>
        <taxon>Novosphingobium</taxon>
    </lineage>
</organism>
<dbReference type="Proteomes" id="UP001379235">
    <property type="component" value="Unassembled WGS sequence"/>
</dbReference>
<evidence type="ECO:0000256" key="1">
    <source>
        <dbReference type="SAM" id="Phobius"/>
    </source>
</evidence>
<keyword evidence="1" id="KW-0812">Transmembrane</keyword>
<keyword evidence="1" id="KW-0472">Membrane</keyword>
<dbReference type="EMBL" id="JBBHJY010000002">
    <property type="protein sequence ID" value="MEJ6009356.1"/>
    <property type="molecule type" value="Genomic_DNA"/>
</dbReference>
<keyword evidence="3" id="KW-1185">Reference proteome</keyword>
<feature type="transmembrane region" description="Helical" evidence="1">
    <location>
        <begin position="102"/>
        <end position="125"/>
    </location>
</feature>
<comment type="caution">
    <text evidence="2">The sequence shown here is derived from an EMBL/GenBank/DDBJ whole genome shotgun (WGS) entry which is preliminary data.</text>
</comment>
<reference evidence="2 3" key="1">
    <citation type="submission" date="2024-03" db="EMBL/GenBank/DDBJ databases">
        <authorList>
            <person name="Jo J.-H."/>
        </authorList>
    </citation>
    <scope>NUCLEOTIDE SEQUENCE [LARGE SCALE GENOMIC DNA]</scope>
    <source>
        <strain evidence="2 3">AS3R-12</strain>
    </source>
</reference>
<evidence type="ECO:0000313" key="3">
    <source>
        <dbReference type="Proteomes" id="UP001379235"/>
    </source>
</evidence>
<evidence type="ECO:0000313" key="2">
    <source>
        <dbReference type="EMBL" id="MEJ6009356.1"/>
    </source>
</evidence>
<dbReference type="InterPro" id="IPR008792">
    <property type="entry name" value="PQQD"/>
</dbReference>
<protein>
    <recommendedName>
        <fullName evidence="4">PqqD family protein</fullName>
    </recommendedName>
</protein>
<proteinExistence type="predicted"/>
<keyword evidence="1" id="KW-1133">Transmembrane helix</keyword>
<name>A0ABU8S628_9SPHN</name>
<gene>
    <name evidence="2" type="ORF">WG900_05435</name>
</gene>
<dbReference type="Pfam" id="PF05402">
    <property type="entry name" value="PqqD"/>
    <property type="match status" value="1"/>
</dbReference>
<sequence>MAFDIKPLARAEELVVRDMDDEVLVYDLASDEAITLNLFAGTVWRACDGTRDVAGLMDKLHQDMPGDLVTEAAVWQALDMLSRCDLLQQRVMAPANRDRRTLVKALGIGAVAVPIVAMISVPTAAQAASCACVNPGGCITQTACPSTVNCNPSGVCAP</sequence>
<accession>A0ABU8S628</accession>
<dbReference type="RefSeq" id="WP_339965382.1">
    <property type="nucleotide sequence ID" value="NZ_JBBHJY010000002.1"/>
</dbReference>
<evidence type="ECO:0008006" key="4">
    <source>
        <dbReference type="Google" id="ProtNLM"/>
    </source>
</evidence>
<dbReference type="InterPro" id="IPR041881">
    <property type="entry name" value="PqqD_sf"/>
</dbReference>